<dbReference type="Gene3D" id="1.10.150.130">
    <property type="match status" value="1"/>
</dbReference>
<keyword evidence="1" id="KW-0238">DNA-binding</keyword>
<dbReference type="PANTHER" id="PTHR35617">
    <property type="entry name" value="PHAGE_INTEGRASE DOMAIN-CONTAINING PROTEIN"/>
    <property type="match status" value="1"/>
</dbReference>
<comment type="caution">
    <text evidence="2">The sequence shown here is derived from an EMBL/GenBank/DDBJ whole genome shotgun (WGS) entry which is preliminary data.</text>
</comment>
<dbReference type="PANTHER" id="PTHR35617:SF3">
    <property type="entry name" value="CORE-BINDING (CB) DOMAIN-CONTAINING PROTEIN"/>
    <property type="match status" value="1"/>
</dbReference>
<sequence>MRRSTKQQSDNGTCSLSGKWQVFEEWCGSRHTITFQCSVVDLLCFLQELVDKGKAFSTIKGHLASISAYHVGFGDKLVGQHPLVCRFMKGACHKLPVSRPLVPLWDLLAVLDALSHHPSEPIEAVGMKFFAPGLTKVYLRPNQAFVPGWAQRPDVPQWSLGFFTHLHSPQQRSRGLTHCLVRALHVYGSRTAGFRKEDQLFVSYTTPHKGKPLSRQRMSH</sequence>
<gene>
    <name evidence="2" type="ORF">N1851_029031</name>
</gene>
<evidence type="ECO:0000313" key="3">
    <source>
        <dbReference type="Proteomes" id="UP001174136"/>
    </source>
</evidence>
<protein>
    <submittedName>
        <fullName evidence="2">Uncharacterized protein</fullName>
    </submittedName>
</protein>
<dbReference type="EMBL" id="JAOPHQ010005465">
    <property type="protein sequence ID" value="KAK0135145.1"/>
    <property type="molecule type" value="Genomic_DNA"/>
</dbReference>
<evidence type="ECO:0000313" key="2">
    <source>
        <dbReference type="EMBL" id="KAK0135145.1"/>
    </source>
</evidence>
<proteinExistence type="predicted"/>
<dbReference type="GO" id="GO:0003677">
    <property type="term" value="F:DNA binding"/>
    <property type="evidence" value="ECO:0007669"/>
    <property type="project" value="UniProtKB-KW"/>
</dbReference>
<name>A0AA47M7M7_MERPO</name>
<dbReference type="SUPFAM" id="SSF47823">
    <property type="entry name" value="lambda integrase-like, N-terminal domain"/>
    <property type="match status" value="1"/>
</dbReference>
<reference evidence="2" key="1">
    <citation type="journal article" date="2023" name="Front. Mar. Sci.">
        <title>A new Merluccius polli reference genome to investigate the effects of global change in West African waters.</title>
        <authorList>
            <person name="Mateo J.L."/>
            <person name="Blanco-Fernandez C."/>
            <person name="Garcia-Vazquez E."/>
            <person name="Machado-Schiaffino G."/>
        </authorList>
    </citation>
    <scope>NUCLEOTIDE SEQUENCE</scope>
    <source>
        <strain evidence="2">C29</strain>
        <tissue evidence="2">Fin</tissue>
    </source>
</reference>
<organism evidence="2 3">
    <name type="scientific">Merluccius polli</name>
    <name type="common">Benguela hake</name>
    <name type="synonym">Merluccius cadenati</name>
    <dbReference type="NCBI Taxonomy" id="89951"/>
    <lineage>
        <taxon>Eukaryota</taxon>
        <taxon>Metazoa</taxon>
        <taxon>Chordata</taxon>
        <taxon>Craniata</taxon>
        <taxon>Vertebrata</taxon>
        <taxon>Euteleostomi</taxon>
        <taxon>Actinopterygii</taxon>
        <taxon>Neopterygii</taxon>
        <taxon>Teleostei</taxon>
        <taxon>Neoteleostei</taxon>
        <taxon>Acanthomorphata</taxon>
        <taxon>Zeiogadaria</taxon>
        <taxon>Gadariae</taxon>
        <taxon>Gadiformes</taxon>
        <taxon>Gadoidei</taxon>
        <taxon>Merlucciidae</taxon>
        <taxon>Merluccius</taxon>
    </lineage>
</organism>
<evidence type="ECO:0000256" key="1">
    <source>
        <dbReference type="ARBA" id="ARBA00023125"/>
    </source>
</evidence>
<dbReference type="Proteomes" id="UP001174136">
    <property type="component" value="Unassembled WGS sequence"/>
</dbReference>
<dbReference type="AlphaFoldDB" id="A0AA47M7M7"/>
<dbReference type="InterPro" id="IPR010998">
    <property type="entry name" value="Integrase_recombinase_N"/>
</dbReference>
<accession>A0AA47M7M7</accession>
<keyword evidence="3" id="KW-1185">Reference proteome</keyword>